<evidence type="ECO:0000256" key="5">
    <source>
        <dbReference type="ARBA" id="ARBA00022670"/>
    </source>
</evidence>
<evidence type="ECO:0000256" key="10">
    <source>
        <dbReference type="SAM" id="MobiDB-lite"/>
    </source>
</evidence>
<dbReference type="SUPFAM" id="SSF46785">
    <property type="entry name" value="Winged helix' DNA-binding domain"/>
    <property type="match status" value="1"/>
</dbReference>
<feature type="binding site" evidence="8">
    <location>
        <position position="317"/>
    </location>
    <ligand>
        <name>substrate</name>
    </ligand>
</feature>
<dbReference type="InterPro" id="IPR000994">
    <property type="entry name" value="Pept_M24"/>
</dbReference>
<dbReference type="InterPro" id="IPR036390">
    <property type="entry name" value="WH_DNA-bd_sf"/>
</dbReference>
<dbReference type="VEuPathDB" id="ToxoDB:ETH2_0842300"/>
<comment type="function">
    <text evidence="8 9">Cotranslationally removes the N-terminal methionine from nascent proteins. The N-terminal methionine is often cleaved when the second residue in the primary sequence is small and uncharged (Met-Ala-, Cys, Gly, Pro, Ser, Thr, or Val).</text>
</comment>
<dbReference type="HAMAP" id="MF_03175">
    <property type="entry name" value="MetAP_2_euk"/>
    <property type="match status" value="1"/>
</dbReference>
<dbReference type="GO" id="GO:0046872">
    <property type="term" value="F:metal ion binding"/>
    <property type="evidence" value="ECO:0007669"/>
    <property type="project" value="UniProtKB-UniRule"/>
</dbReference>
<comment type="cofactor">
    <cofactor evidence="2">
        <name>Mn(2+)</name>
        <dbReference type="ChEBI" id="CHEBI:29035"/>
    </cofactor>
</comment>
<name>H9B987_EIMTE</name>
<dbReference type="EC" id="3.4.11.18" evidence="8"/>
<reference evidence="12" key="1">
    <citation type="journal article" date="2012" name="BMC Genomics">
        <title>Characterisation of full-length cDNA sequences provides insights into the Eimeria tenella transcriptome.</title>
        <authorList>
            <person name="Amiruddin N."/>
            <person name="Lee X.W."/>
            <person name="Blake D.P."/>
            <person name="Suzuki Y."/>
            <person name="Tay Y.L."/>
            <person name="Lim L.S."/>
            <person name="Tomley F.M."/>
            <person name="Watanabe J."/>
            <person name="Sugimoto C."/>
            <person name="Wan K.L."/>
        </authorList>
    </citation>
    <scope>NUCLEOTIDE SEQUENCE</scope>
    <source>
        <strain evidence="12">Houghton</strain>
    </source>
</reference>
<dbReference type="VEuPathDB" id="ToxoDB:ETH_00023050"/>
<dbReference type="InterPro" id="IPR036005">
    <property type="entry name" value="Creatinase/aminopeptidase-like"/>
</dbReference>
<feature type="binding site" evidence="8">
    <location>
        <position position="240"/>
    </location>
    <ligand>
        <name>a divalent metal cation</name>
        <dbReference type="ChEBI" id="CHEBI:60240"/>
        <label>1</label>
    </ligand>
</feature>
<protein>
    <recommendedName>
        <fullName evidence="8">Methionine aminopeptidase 2</fullName>
        <shortName evidence="8">MAP 2</shortName>
        <shortName evidence="8">MetAP 2</shortName>
        <ecNumber evidence="8">3.4.11.18</ecNumber>
    </recommendedName>
    <alternativeName>
        <fullName evidence="8">Peptidase M</fullName>
    </alternativeName>
</protein>
<dbReference type="GO" id="GO:0004239">
    <property type="term" value="F:initiator methionyl aminopeptidase activity"/>
    <property type="evidence" value="ECO:0007669"/>
    <property type="project" value="UniProtKB-UniRule"/>
</dbReference>
<evidence type="ECO:0000256" key="7">
    <source>
        <dbReference type="ARBA" id="ARBA00022801"/>
    </source>
</evidence>
<evidence type="ECO:0000256" key="8">
    <source>
        <dbReference type="HAMAP-Rule" id="MF_03175"/>
    </source>
</evidence>
<dbReference type="AlphaFoldDB" id="H9B987"/>
<feature type="compositionally biased region" description="Low complexity" evidence="10">
    <location>
        <begin position="35"/>
        <end position="51"/>
    </location>
</feature>
<evidence type="ECO:0000256" key="2">
    <source>
        <dbReference type="ARBA" id="ARBA00001936"/>
    </source>
</evidence>
<evidence type="ECO:0000256" key="1">
    <source>
        <dbReference type="ARBA" id="ARBA00000294"/>
    </source>
</evidence>
<dbReference type="PRINTS" id="PR00599">
    <property type="entry name" value="MAPEPTIDASE"/>
</dbReference>
<feature type="binding site" evidence="8">
    <location>
        <position position="240"/>
    </location>
    <ligand>
        <name>a divalent metal cation</name>
        <dbReference type="ChEBI" id="CHEBI:60240"/>
        <label>2</label>
        <note>catalytic</note>
    </ligand>
</feature>
<evidence type="ECO:0000256" key="4">
    <source>
        <dbReference type="ARBA" id="ARBA00022438"/>
    </source>
</evidence>
<feature type="binding site" evidence="8">
    <location>
        <position position="442"/>
    </location>
    <ligand>
        <name>a divalent metal cation</name>
        <dbReference type="ChEBI" id="CHEBI:60240"/>
        <label>2</label>
        <note>catalytic</note>
    </ligand>
</feature>
<dbReference type="MEROPS" id="M24.002"/>
<feature type="binding site" evidence="8">
    <location>
        <position position="229"/>
    </location>
    <ligand>
        <name>a divalent metal cation</name>
        <dbReference type="ChEBI" id="CHEBI:60240"/>
        <label>1</label>
    </ligand>
</feature>
<feature type="compositionally biased region" description="Basic and acidic residues" evidence="10">
    <location>
        <begin position="7"/>
        <end position="24"/>
    </location>
</feature>
<evidence type="ECO:0000256" key="3">
    <source>
        <dbReference type="ARBA" id="ARBA00001954"/>
    </source>
</evidence>
<feature type="compositionally biased region" description="Basic residues" evidence="10">
    <location>
        <begin position="52"/>
        <end position="62"/>
    </location>
</feature>
<dbReference type="Pfam" id="PF00557">
    <property type="entry name" value="Peptidase_M24"/>
    <property type="match status" value="1"/>
</dbReference>
<dbReference type="SUPFAM" id="SSF55920">
    <property type="entry name" value="Creatinase/aminopeptidase"/>
    <property type="match status" value="1"/>
</dbReference>
<feature type="region of interest" description="Disordered" evidence="10">
    <location>
        <begin position="1"/>
        <end position="71"/>
    </location>
</feature>
<dbReference type="InterPro" id="IPR018349">
    <property type="entry name" value="Pept_M24A_MAP2_BS"/>
</dbReference>
<dbReference type="NCBIfam" id="TIGR00501">
    <property type="entry name" value="met_pdase_II"/>
    <property type="match status" value="1"/>
</dbReference>
<comment type="similarity">
    <text evidence="8">Belongs to the peptidase M24A family. Methionine aminopeptidase eukaryotic type 2 subfamily.</text>
</comment>
<evidence type="ECO:0000259" key="11">
    <source>
        <dbReference type="Pfam" id="PF00557"/>
    </source>
</evidence>
<evidence type="ECO:0000256" key="9">
    <source>
        <dbReference type="RuleBase" id="RU003653"/>
    </source>
</evidence>
<feature type="binding site" evidence="8">
    <location>
        <position position="209"/>
    </location>
    <ligand>
        <name>substrate</name>
    </ligand>
</feature>
<dbReference type="InterPro" id="IPR036388">
    <property type="entry name" value="WH-like_DNA-bd_sf"/>
</dbReference>
<dbReference type="Gene3D" id="1.10.10.10">
    <property type="entry name" value="Winged helix-like DNA-binding domain superfamily/Winged helix DNA-binding domain"/>
    <property type="match status" value="1"/>
</dbReference>
<dbReference type="Gene3D" id="3.90.230.10">
    <property type="entry name" value="Creatinase/methionine aminopeptidase superfamily"/>
    <property type="match status" value="1"/>
</dbReference>
<evidence type="ECO:0000256" key="6">
    <source>
        <dbReference type="ARBA" id="ARBA00022723"/>
    </source>
</evidence>
<feature type="binding site" evidence="8">
    <location>
        <position position="309"/>
    </location>
    <ligand>
        <name>a divalent metal cation</name>
        <dbReference type="ChEBI" id="CHEBI:60240"/>
        <label>2</label>
        <note>catalytic</note>
    </ligand>
</feature>
<comment type="cofactor">
    <cofactor evidence="8">
        <name>Co(2+)</name>
        <dbReference type="ChEBI" id="CHEBI:48828"/>
    </cofactor>
    <cofactor evidence="8">
        <name>Zn(2+)</name>
        <dbReference type="ChEBI" id="CHEBI:29105"/>
    </cofactor>
    <cofactor evidence="8">
        <name>Mn(2+)</name>
        <dbReference type="ChEBI" id="CHEBI:29035"/>
    </cofactor>
    <cofactor evidence="8">
        <name>Fe(2+)</name>
        <dbReference type="ChEBI" id="CHEBI:29033"/>
    </cofactor>
    <text evidence="8">Binds 2 divalent metal cations per subunit. Has a high-affinity and a low affinity metal-binding site. The true nature of the physiological cofactor is under debate. The enzyme is active with cobalt, zinc, manganese or divalent iron ions. Most likely, methionine aminopeptidases function as mononuclear Fe(2+)-metalloproteases under physiological conditions, and the catalytically relevant metal-binding site has been assigned to the histidine-containing high-affinity site.</text>
</comment>
<comment type="cofactor">
    <cofactor evidence="3">
        <name>Fe(2+)</name>
        <dbReference type="ChEBI" id="CHEBI:29033"/>
    </cofactor>
</comment>
<dbReference type="InterPro" id="IPR050247">
    <property type="entry name" value="Met_Aminopeptidase_Type2"/>
</dbReference>
<keyword evidence="7 8" id="KW-0378">Hydrolase</keyword>
<dbReference type="EMBL" id="JN987324">
    <property type="protein sequence ID" value="AET50547.1"/>
    <property type="molecule type" value="mRNA"/>
</dbReference>
<dbReference type="PANTHER" id="PTHR45777">
    <property type="entry name" value="METHIONINE AMINOPEPTIDASE 2"/>
    <property type="match status" value="1"/>
</dbReference>
<proteinExistence type="evidence at transcript level"/>
<accession>H9B987</accession>
<feature type="binding site" evidence="8">
    <location>
        <position position="347"/>
    </location>
    <ligand>
        <name>a divalent metal cation</name>
        <dbReference type="ChEBI" id="CHEBI:60240"/>
        <label>2</label>
        <note>catalytic</note>
    </ligand>
</feature>
<keyword evidence="8" id="KW-0963">Cytoplasm</keyword>
<dbReference type="GO" id="GO:0006508">
    <property type="term" value="P:proteolysis"/>
    <property type="evidence" value="ECO:0007669"/>
    <property type="project" value="UniProtKB-KW"/>
</dbReference>
<dbReference type="GO" id="GO:0005737">
    <property type="term" value="C:cytoplasm"/>
    <property type="evidence" value="ECO:0007669"/>
    <property type="project" value="UniProtKB-SubCell"/>
</dbReference>
<evidence type="ECO:0000313" key="12">
    <source>
        <dbReference type="EMBL" id="AET50547.1"/>
    </source>
</evidence>
<dbReference type="InterPro" id="IPR001714">
    <property type="entry name" value="Pept_M24_MAP"/>
</dbReference>
<keyword evidence="6 8" id="KW-0479">Metal-binding</keyword>
<feature type="binding site" evidence="8">
    <location>
        <position position="442"/>
    </location>
    <ligand>
        <name>a divalent metal cation</name>
        <dbReference type="ChEBI" id="CHEBI:60240"/>
        <label>1</label>
    </ligand>
</feature>
<keyword evidence="5 8" id="KW-0645">Protease</keyword>
<dbReference type="GO" id="GO:0070006">
    <property type="term" value="F:metalloaminopeptidase activity"/>
    <property type="evidence" value="ECO:0007669"/>
    <property type="project" value="UniProtKB-UniRule"/>
</dbReference>
<sequence>MPGSLVQEEKRLDVAAEPQEKVGESEAEESGGECAGEAAAAAAGGQGAAAAAKKKKKKKKKSAAAAAAAAAKTLGFEPAQDNSALRCLGSWPERKPSQQTVPPTKTMQQLFPAGDFPKGEVQLYASPPHDAEAREAERFDSVNLEALREAAECHRQVRRYAQSLVKPGISLTYLCEEIEKKTETLIAAKGLERGKGFPTGCSLNECAAHYTPNPGEDRILGKGDICKLDFGVQVSGRIIDCAFSIAFDPKFDPLIQATQEATNVGLRAAGVDARLSEIGGLIEETISSFEFINENQTLKIKPVKNLTGHSIAPYRIHAGKSVPIVKAPAHSVSFLNIMEEGEVYAIETFASTGKGFVSEEGDCSHFMKRFDAGFVPLRLKTTKELLKLIDDNFGTLAFCRRWLSSLGAANHQMALQQLVKANVIIPYPPLSDVFGAFTSQMEHTVFLGSSSKEVLSRGPDF</sequence>
<feature type="domain" description="Peptidase M24" evidence="11">
    <location>
        <begin position="145"/>
        <end position="353"/>
    </location>
</feature>
<keyword evidence="4 8" id="KW-0031">Aminopeptidase</keyword>
<organism evidence="12">
    <name type="scientific">Eimeria tenella</name>
    <name type="common">Coccidian parasite</name>
    <dbReference type="NCBI Taxonomy" id="5802"/>
    <lineage>
        <taxon>Eukaryota</taxon>
        <taxon>Sar</taxon>
        <taxon>Alveolata</taxon>
        <taxon>Apicomplexa</taxon>
        <taxon>Conoidasida</taxon>
        <taxon>Coccidia</taxon>
        <taxon>Eucoccidiorida</taxon>
        <taxon>Eimeriorina</taxon>
        <taxon>Eimeriidae</taxon>
        <taxon>Eimeria</taxon>
    </lineage>
</organism>
<dbReference type="CDD" id="cd01088">
    <property type="entry name" value="MetAP2"/>
    <property type="match status" value="1"/>
</dbReference>
<comment type="catalytic activity">
    <reaction evidence="1 8 9">
        <text>Release of N-terminal amino acids, preferentially methionine, from peptides and arylamides.</text>
        <dbReference type="EC" id="3.4.11.18"/>
    </reaction>
</comment>
<dbReference type="PANTHER" id="PTHR45777:SF2">
    <property type="entry name" value="METHIONINE AMINOPEPTIDASE 2"/>
    <property type="match status" value="1"/>
</dbReference>
<dbReference type="InterPro" id="IPR002468">
    <property type="entry name" value="Pept_M24A_MAP2"/>
</dbReference>
<comment type="subcellular location">
    <subcellularLocation>
        <location evidence="8">Cytoplasm</location>
    </subcellularLocation>
</comment>
<dbReference type="PROSITE" id="PS01202">
    <property type="entry name" value="MAP_2"/>
    <property type="match status" value="1"/>
</dbReference>